<comment type="caution">
    <text evidence="3">The sequence shown here is derived from an EMBL/GenBank/DDBJ whole genome shotgun (WGS) entry which is preliminary data.</text>
</comment>
<organism evidence="3">
    <name type="scientific">Tanacetum cinerariifolium</name>
    <name type="common">Dalmatian daisy</name>
    <name type="synonym">Chrysanthemum cinerariifolium</name>
    <dbReference type="NCBI Taxonomy" id="118510"/>
    <lineage>
        <taxon>Eukaryota</taxon>
        <taxon>Viridiplantae</taxon>
        <taxon>Streptophyta</taxon>
        <taxon>Embryophyta</taxon>
        <taxon>Tracheophyta</taxon>
        <taxon>Spermatophyta</taxon>
        <taxon>Magnoliopsida</taxon>
        <taxon>eudicotyledons</taxon>
        <taxon>Gunneridae</taxon>
        <taxon>Pentapetalae</taxon>
        <taxon>asterids</taxon>
        <taxon>campanulids</taxon>
        <taxon>Asterales</taxon>
        <taxon>Asteraceae</taxon>
        <taxon>Asteroideae</taxon>
        <taxon>Anthemideae</taxon>
        <taxon>Anthemidinae</taxon>
        <taxon>Tanacetum</taxon>
    </lineage>
</organism>
<reference evidence="3" key="1">
    <citation type="journal article" date="2019" name="Sci. Rep.">
        <title>Draft genome of Tanacetum cinerariifolium, the natural source of mosquito coil.</title>
        <authorList>
            <person name="Yamashiro T."/>
            <person name="Shiraishi A."/>
            <person name="Satake H."/>
            <person name="Nakayama K."/>
        </authorList>
    </citation>
    <scope>NUCLEOTIDE SEQUENCE</scope>
</reference>
<evidence type="ECO:0008006" key="4">
    <source>
        <dbReference type="Google" id="ProtNLM"/>
    </source>
</evidence>
<feature type="coiled-coil region" evidence="1">
    <location>
        <begin position="373"/>
        <end position="407"/>
    </location>
</feature>
<gene>
    <name evidence="3" type="ORF">Tci_054598</name>
</gene>
<evidence type="ECO:0000313" key="3">
    <source>
        <dbReference type="EMBL" id="GEU82620.1"/>
    </source>
</evidence>
<dbReference type="AlphaFoldDB" id="A0A6L2N934"/>
<sequence>MDRDTVQLETAVNSISHEYLLEFTSEYGIPETLHPALPGPEDRVVDFPEGWMSFSKRLGKNTPQCYTKPLDSLINWNNRFLWVDDSVFPTVVDWRTNAFKDGMPAAGTYSVKAVRALDTHHMDLFSLIRAPNPTKVKVGSRPRAPHEVPLLTLTANRVIEMDDPATASDSSGVPPTIERSPLDFSLKAGASDQGAAASKVSPSRDVPATAAPEPSQVGVAVADPPAAIASRKRGHDGTDANAPPSLCEEIMLILGTPEALMGERALLPYSWAWLLLLPCLKMHLQASVTQIPCVLLILRPALRPMSSPGVVATEDPESENASSPTEVGSPGAQQVALGSQLCLRFEQEAKLLRKSVAQVARRDKRIKARELEIKNLEALLETEADMKRAAEDKSAGLIKELEDMRARFSDLQVSHDHLYQQVASLKEQVSGEEKLKAAFEEFMRYEDEQVERRYAELDARLDAISIDFDEELYPHMLTAIAGRRWVVGHGLRLAIMKCAESLEIRQAFTDVVSAGVAKGISEGLKHRVEYGHAQLTVESIEAYDPEAEAKFVVALQSLKDLKYPLLDQLEGLKDAPMDVIMAALYLESDTGGDAPQYIRDLRPSSSQLTIPVYPEVGRRPGVYTHGGPPGSCPFAGGRGYAD</sequence>
<feature type="region of interest" description="Disordered" evidence="2">
    <location>
        <begin position="193"/>
        <end position="217"/>
    </location>
</feature>
<proteinExistence type="predicted"/>
<accession>A0A6L2N934</accession>
<evidence type="ECO:0000256" key="2">
    <source>
        <dbReference type="SAM" id="MobiDB-lite"/>
    </source>
</evidence>
<dbReference type="EMBL" id="BKCJ010008515">
    <property type="protein sequence ID" value="GEU82620.1"/>
    <property type="molecule type" value="Genomic_DNA"/>
</dbReference>
<protein>
    <recommendedName>
        <fullName evidence="4">Transposase (Putative), gypsy type</fullName>
    </recommendedName>
</protein>
<name>A0A6L2N934_TANCI</name>
<keyword evidence="1" id="KW-0175">Coiled coil</keyword>
<feature type="region of interest" description="Disordered" evidence="2">
    <location>
        <begin position="307"/>
        <end position="331"/>
    </location>
</feature>
<evidence type="ECO:0000256" key="1">
    <source>
        <dbReference type="SAM" id="Coils"/>
    </source>
</evidence>